<dbReference type="InterPro" id="IPR032675">
    <property type="entry name" value="LRR_dom_sf"/>
</dbReference>
<proteinExistence type="predicted"/>
<dbReference type="EMBL" id="BLBS01000054">
    <property type="protein sequence ID" value="GET92398.1"/>
    <property type="molecule type" value="Genomic_DNA"/>
</dbReference>
<evidence type="ECO:0008006" key="3">
    <source>
        <dbReference type="Google" id="ProtNLM"/>
    </source>
</evidence>
<sequence>MEAFRCERLTCHTTLAPSISRDENDNVLRIFNTPVRCAEHEADTRRHRIRGPGGSLKRQQPFTTGFHPLRFLERMSTESMTNSDAEKMAYALRTHATSSEQLLQFLISKLQETVHSISWNHPQEHQEWNSDLRFYGPWWLVVRSENHRREHHSSLLSIMTHKKSASSAAKAKHVTRLVHPNDLLFNVHEGKPEHQYKPLLVEQSTSAENQLLADVALRLGGNTFQLSLFHLSGLFLGPDRVHVLVFDGFRRLCTGTATAKATTSVIQPDFMNDEESLLSTVSLSCCHISSAGLLILLAGIIYLSTHFHCHVYSLDLSYNDLTSNSFWSLAQTLNFTKIRRLSLRGNALTCSDPSTLCEFLSDGCSLEMEELDLSYTNLSAAQTRALIDFLPRLSKLRVLLLEGVAIPSEKWPAFALAVEKTHLLRVELSAGPPSSMMAGYVKTIQEVCRRNRQRAMECCGDAALQRGVATYFGLKNASFFQAFFQVLRYRDGLVVGESTSALPEGYGVFTNNDPSLQN</sequence>
<dbReference type="SUPFAM" id="SSF52047">
    <property type="entry name" value="RNI-like"/>
    <property type="match status" value="1"/>
</dbReference>
<dbReference type="Proteomes" id="UP000419144">
    <property type="component" value="Unassembled WGS sequence"/>
</dbReference>
<evidence type="ECO:0000313" key="1">
    <source>
        <dbReference type="EMBL" id="GET92398.1"/>
    </source>
</evidence>
<gene>
    <name evidence="1" type="ORF">LtaPh_3432200</name>
</gene>
<dbReference type="VEuPathDB" id="TriTrypDB:LtaPh_3432200"/>
<accession>A0A640KSP0</accession>
<comment type="caution">
    <text evidence="1">The sequence shown here is derived from an EMBL/GenBank/DDBJ whole genome shotgun (WGS) entry which is preliminary data.</text>
</comment>
<dbReference type="AlphaFoldDB" id="A0A640KSP0"/>
<protein>
    <recommendedName>
        <fullName evidence="3">Leucine-rich repeat protein</fullName>
    </recommendedName>
</protein>
<dbReference type="OrthoDB" id="272586at2759"/>
<evidence type="ECO:0000313" key="2">
    <source>
        <dbReference type="Proteomes" id="UP000419144"/>
    </source>
</evidence>
<reference evidence="1" key="1">
    <citation type="submission" date="2019-11" db="EMBL/GenBank/DDBJ databases">
        <title>Leishmania tarentolae CDS.</title>
        <authorList>
            <person name="Goto Y."/>
            <person name="Yamagishi J."/>
        </authorList>
    </citation>
    <scope>NUCLEOTIDE SEQUENCE [LARGE SCALE GENOMIC DNA]</scope>
    <source>
        <strain evidence="1">Parrot Tar II</strain>
    </source>
</reference>
<dbReference type="Gene3D" id="3.80.10.10">
    <property type="entry name" value="Ribonuclease Inhibitor"/>
    <property type="match status" value="1"/>
</dbReference>
<name>A0A640KSP0_LEITA</name>
<keyword evidence="2" id="KW-1185">Reference proteome</keyword>
<organism evidence="1 2">
    <name type="scientific">Leishmania tarentolae</name>
    <name type="common">Sauroleishmania tarentolae</name>
    <dbReference type="NCBI Taxonomy" id="5689"/>
    <lineage>
        <taxon>Eukaryota</taxon>
        <taxon>Discoba</taxon>
        <taxon>Euglenozoa</taxon>
        <taxon>Kinetoplastea</taxon>
        <taxon>Metakinetoplastina</taxon>
        <taxon>Trypanosomatida</taxon>
        <taxon>Trypanosomatidae</taxon>
        <taxon>Leishmaniinae</taxon>
        <taxon>Leishmania</taxon>
        <taxon>lizard Leishmania</taxon>
    </lineage>
</organism>